<evidence type="ECO:0000256" key="2">
    <source>
        <dbReference type="SAM" id="MobiDB-lite"/>
    </source>
</evidence>
<evidence type="ECO:0000313" key="4">
    <source>
        <dbReference type="EMBL" id="TFK39467.1"/>
    </source>
</evidence>
<accession>A0A5C3M3P6</accession>
<sequence>MFFESILVQGGCRSPSGDDLSFDELFDNLLPQYLQTRAKLQEEATQLDENGNKLRLLTRLEVSALLNDLPTSVEDTTSVSELIAIRKLGLDRERRRAMEHGRSMGTTGGPVTPLSQPPSPSPVNLQVLDALNGLKTTPFENSFASRLQGTRAINLPGLIAVDWETITPWMDLMNDVRDHYKLAHADREQPMESRAPITYTSLQAGHLPQIHDLLERVFWSGIDVSDALEYWPEQCTVVAIYKKLVVGIAILSSPRETYITYLAVKAGWDKSQIASRLFDPVESRTMLYHLITLNPNKDITLHVSTNSSAMLLYNRFGFKAEEFVAGFYDNYLDPISRSSKNAFRLRLRQQ</sequence>
<keyword evidence="1" id="KW-0175">Coiled coil</keyword>
<evidence type="ECO:0000256" key="1">
    <source>
        <dbReference type="SAM" id="Coils"/>
    </source>
</evidence>
<dbReference type="PROSITE" id="PS51186">
    <property type="entry name" value="GNAT"/>
    <property type="match status" value="1"/>
</dbReference>
<dbReference type="OrthoDB" id="4080456at2759"/>
<evidence type="ECO:0000259" key="3">
    <source>
        <dbReference type="PROSITE" id="PS51186"/>
    </source>
</evidence>
<organism evidence="4 5">
    <name type="scientific">Crucibulum laeve</name>
    <dbReference type="NCBI Taxonomy" id="68775"/>
    <lineage>
        <taxon>Eukaryota</taxon>
        <taxon>Fungi</taxon>
        <taxon>Dikarya</taxon>
        <taxon>Basidiomycota</taxon>
        <taxon>Agaricomycotina</taxon>
        <taxon>Agaricomycetes</taxon>
        <taxon>Agaricomycetidae</taxon>
        <taxon>Agaricales</taxon>
        <taxon>Agaricineae</taxon>
        <taxon>Nidulariaceae</taxon>
        <taxon>Crucibulum</taxon>
    </lineage>
</organism>
<dbReference type="InterPro" id="IPR016181">
    <property type="entry name" value="Acyl_CoA_acyltransferase"/>
</dbReference>
<protein>
    <recommendedName>
        <fullName evidence="3">N-acetyltransferase domain-containing protein</fullName>
    </recommendedName>
</protein>
<feature type="domain" description="N-acetyltransferase" evidence="3">
    <location>
        <begin position="197"/>
        <end position="350"/>
    </location>
</feature>
<gene>
    <name evidence="4" type="ORF">BDQ12DRAFT_722331</name>
</gene>
<dbReference type="EMBL" id="ML213599">
    <property type="protein sequence ID" value="TFK39467.1"/>
    <property type="molecule type" value="Genomic_DNA"/>
</dbReference>
<dbReference type="SUPFAM" id="SSF55729">
    <property type="entry name" value="Acyl-CoA N-acyltransferases (Nat)"/>
    <property type="match status" value="1"/>
</dbReference>
<name>A0A5C3M3P6_9AGAR</name>
<dbReference type="Gene3D" id="3.40.630.30">
    <property type="match status" value="1"/>
</dbReference>
<feature type="region of interest" description="Disordered" evidence="2">
    <location>
        <begin position="100"/>
        <end position="120"/>
    </location>
</feature>
<reference evidence="4 5" key="1">
    <citation type="journal article" date="2019" name="Nat. Ecol. Evol.">
        <title>Megaphylogeny resolves global patterns of mushroom evolution.</title>
        <authorList>
            <person name="Varga T."/>
            <person name="Krizsan K."/>
            <person name="Foldi C."/>
            <person name="Dima B."/>
            <person name="Sanchez-Garcia M."/>
            <person name="Sanchez-Ramirez S."/>
            <person name="Szollosi G.J."/>
            <person name="Szarkandi J.G."/>
            <person name="Papp V."/>
            <person name="Albert L."/>
            <person name="Andreopoulos W."/>
            <person name="Angelini C."/>
            <person name="Antonin V."/>
            <person name="Barry K.W."/>
            <person name="Bougher N.L."/>
            <person name="Buchanan P."/>
            <person name="Buyck B."/>
            <person name="Bense V."/>
            <person name="Catcheside P."/>
            <person name="Chovatia M."/>
            <person name="Cooper J."/>
            <person name="Damon W."/>
            <person name="Desjardin D."/>
            <person name="Finy P."/>
            <person name="Geml J."/>
            <person name="Haridas S."/>
            <person name="Hughes K."/>
            <person name="Justo A."/>
            <person name="Karasinski D."/>
            <person name="Kautmanova I."/>
            <person name="Kiss B."/>
            <person name="Kocsube S."/>
            <person name="Kotiranta H."/>
            <person name="LaButti K.M."/>
            <person name="Lechner B.E."/>
            <person name="Liimatainen K."/>
            <person name="Lipzen A."/>
            <person name="Lukacs Z."/>
            <person name="Mihaltcheva S."/>
            <person name="Morgado L.N."/>
            <person name="Niskanen T."/>
            <person name="Noordeloos M.E."/>
            <person name="Ohm R.A."/>
            <person name="Ortiz-Santana B."/>
            <person name="Ovrebo C."/>
            <person name="Racz N."/>
            <person name="Riley R."/>
            <person name="Savchenko A."/>
            <person name="Shiryaev A."/>
            <person name="Soop K."/>
            <person name="Spirin V."/>
            <person name="Szebenyi C."/>
            <person name="Tomsovsky M."/>
            <person name="Tulloss R.E."/>
            <person name="Uehling J."/>
            <person name="Grigoriev I.V."/>
            <person name="Vagvolgyi C."/>
            <person name="Papp T."/>
            <person name="Martin F.M."/>
            <person name="Miettinen O."/>
            <person name="Hibbett D.S."/>
            <person name="Nagy L.G."/>
        </authorList>
    </citation>
    <scope>NUCLEOTIDE SEQUENCE [LARGE SCALE GENOMIC DNA]</scope>
    <source>
        <strain evidence="4 5">CBS 166.37</strain>
    </source>
</reference>
<dbReference type="AlphaFoldDB" id="A0A5C3M3P6"/>
<evidence type="ECO:0000313" key="5">
    <source>
        <dbReference type="Proteomes" id="UP000308652"/>
    </source>
</evidence>
<feature type="coiled-coil region" evidence="1">
    <location>
        <begin position="30"/>
        <end position="57"/>
    </location>
</feature>
<dbReference type="Proteomes" id="UP000308652">
    <property type="component" value="Unassembled WGS sequence"/>
</dbReference>
<proteinExistence type="predicted"/>
<dbReference type="STRING" id="68775.A0A5C3M3P6"/>
<dbReference type="GO" id="GO:0016747">
    <property type="term" value="F:acyltransferase activity, transferring groups other than amino-acyl groups"/>
    <property type="evidence" value="ECO:0007669"/>
    <property type="project" value="InterPro"/>
</dbReference>
<keyword evidence="5" id="KW-1185">Reference proteome</keyword>
<dbReference type="InterPro" id="IPR000182">
    <property type="entry name" value="GNAT_dom"/>
</dbReference>